<evidence type="ECO:0000256" key="1">
    <source>
        <dbReference type="ARBA" id="ARBA00001275"/>
    </source>
</evidence>
<dbReference type="Gene3D" id="3.40.50.2000">
    <property type="entry name" value="Glycogen Phosphorylase B"/>
    <property type="match status" value="4"/>
</dbReference>
<evidence type="ECO:0000256" key="13">
    <source>
        <dbReference type="ARBA" id="ARBA00045394"/>
    </source>
</evidence>
<evidence type="ECO:0000313" key="17">
    <source>
        <dbReference type="Ensembl" id="ENSTRUP00000079180.1"/>
    </source>
</evidence>
<gene>
    <name evidence="17" type="primary">pygb</name>
</gene>
<comment type="subunit">
    <text evidence="12">Homodimer. Dimers associate into a tetramer to form the enzymatically active phosphorylase A.</text>
</comment>
<dbReference type="FunFam" id="3.40.50.2000:FF:000005">
    <property type="entry name" value="Alpha-1,4 glucan phosphorylase"/>
    <property type="match status" value="1"/>
</dbReference>
<evidence type="ECO:0000256" key="8">
    <source>
        <dbReference type="ARBA" id="ARBA00022679"/>
    </source>
</evidence>
<evidence type="ECO:0000256" key="3">
    <source>
        <dbReference type="ARBA" id="ARBA00006047"/>
    </source>
</evidence>
<dbReference type="GO" id="GO:0030170">
    <property type="term" value="F:pyridoxal phosphate binding"/>
    <property type="evidence" value="ECO:0007669"/>
    <property type="project" value="InterPro"/>
</dbReference>
<reference evidence="17" key="2">
    <citation type="submission" date="2025-08" db="UniProtKB">
        <authorList>
            <consortium name="Ensembl"/>
        </authorList>
    </citation>
    <scope>IDENTIFICATION</scope>
</reference>
<comment type="cofactor">
    <cofactor evidence="2 15">
        <name>pyridoxal 5'-phosphate</name>
        <dbReference type="ChEBI" id="CHEBI:597326"/>
    </cofactor>
</comment>
<dbReference type="InterPro" id="IPR011833">
    <property type="entry name" value="Glycg_phsphrylas"/>
</dbReference>
<evidence type="ECO:0000256" key="16">
    <source>
        <dbReference type="SAM" id="MobiDB-lite"/>
    </source>
</evidence>
<protein>
    <recommendedName>
        <fullName evidence="15">Alpha-1,4 glucan phosphorylase</fullName>
        <ecNumber evidence="15">2.4.1.1</ecNumber>
    </recommendedName>
</protein>
<dbReference type="PANTHER" id="PTHR11468">
    <property type="entry name" value="GLYCOGEN PHOSPHORYLASE"/>
    <property type="match status" value="1"/>
</dbReference>
<keyword evidence="6" id="KW-0321">Glycogen metabolism</keyword>
<dbReference type="Pfam" id="PF00343">
    <property type="entry name" value="Phosphorylase"/>
    <property type="match status" value="3"/>
</dbReference>
<organism evidence="17 18">
    <name type="scientific">Takifugu rubripes</name>
    <name type="common">Japanese pufferfish</name>
    <name type="synonym">Fugu rubripes</name>
    <dbReference type="NCBI Taxonomy" id="31033"/>
    <lineage>
        <taxon>Eukaryota</taxon>
        <taxon>Metazoa</taxon>
        <taxon>Chordata</taxon>
        <taxon>Craniata</taxon>
        <taxon>Vertebrata</taxon>
        <taxon>Euteleostomi</taxon>
        <taxon>Actinopterygii</taxon>
        <taxon>Neopterygii</taxon>
        <taxon>Teleostei</taxon>
        <taxon>Neoteleostei</taxon>
        <taxon>Acanthomorphata</taxon>
        <taxon>Eupercaria</taxon>
        <taxon>Tetraodontiformes</taxon>
        <taxon>Tetradontoidea</taxon>
        <taxon>Tetraodontidae</taxon>
        <taxon>Takifugu</taxon>
    </lineage>
</organism>
<sequence length="833" mass="95265">MAAPLSDQEKRKQISVRGIAGLEDVAGIKRDFNRHLHFTLVKDRNVATPRDYYFALAHAVRDHLVGRWIRSQQYYYEKDPKRVYYLSLEFYMGRTLQNTMINLGLQNACDEALYQLGLDMEELEEIEEDAGLGNGGLGRLAACFLDSMATLGLAAYGYGIRYEFGIFNQKINNGWQVEEADDWLRYGNPWEKARPEYMLPVHFYGRVERTEGGAKWLDTQVVLAMPYDTPVPGYRNNTVNTMRLWSAKAPNDFKLQNFNVGDYIEAVLDRNLAENISRVLYPNDNFFEGKELRLKQEYFVVAATLQDIIRRFKSSKFGCRDPIRTSFETFPDKVAIQLNDTHPALAIPELMRILVDVEGLDWDKAWDITRQTCAYTNHTVLPEALERWPVFMFEKLLPRHLLIIYDINQRHLDAIAARFPGDTDRLRRMSLIEEGQPKRINMAHLCVLGSHAVNGVAQIHSDIVKKSVCVSRPTGGGGPAPSRPENKIKFSAFLNQSYDLAIDPDSMFDVQVKRIHEYKRQLLTCLHAVTLYNREMARRNHLLPPAAPHLNLFVFRNQAGSQQRDRPPDRDDRRKGDSPQQFYVKRDFYLGSVPLRPLQAAPGYHTAKLIIKLVTSIGQVINNDLAVGNKLKVVFLENYRVSLAEKVIPAADLSEQISTAGTEASGTGNMKFMLNGALTIGTMDGATVEMAEEAGEENLFIFGMRVNDVEEMDRKGYNAQEYYERLPELKLAIDQIQNGFFSPSEPHLFKDLVHMLLNHDRFKVFADFEDYVRCQEKVSELYKNPTEWTKMVIRNIAASGKFSSDRTITQYAQEIWGVEPSDVTIPPPNEPLF</sequence>
<dbReference type="AlphaFoldDB" id="A0A674P091"/>
<dbReference type="GO" id="GO:0005980">
    <property type="term" value="P:glycogen catabolic process"/>
    <property type="evidence" value="ECO:0007669"/>
    <property type="project" value="TreeGrafter"/>
</dbReference>
<evidence type="ECO:0000256" key="15">
    <source>
        <dbReference type="RuleBase" id="RU000587"/>
    </source>
</evidence>
<reference evidence="17" key="3">
    <citation type="submission" date="2025-09" db="UniProtKB">
        <authorList>
            <consortium name="Ensembl"/>
        </authorList>
    </citation>
    <scope>IDENTIFICATION</scope>
</reference>
<evidence type="ECO:0000256" key="12">
    <source>
        <dbReference type="ARBA" id="ARBA00038533"/>
    </source>
</evidence>
<keyword evidence="5" id="KW-0597">Phosphoprotein</keyword>
<proteinExistence type="inferred from homology"/>
<evidence type="ECO:0000256" key="6">
    <source>
        <dbReference type="ARBA" id="ARBA00022600"/>
    </source>
</evidence>
<dbReference type="SUPFAM" id="SSF53756">
    <property type="entry name" value="UDP-Glycosyltransferase/glycogen phosphorylase"/>
    <property type="match status" value="2"/>
</dbReference>
<keyword evidence="9 14" id="KW-0663">Pyridoxal phosphate</keyword>
<dbReference type="GO" id="GO:0008184">
    <property type="term" value="F:glycogen phosphorylase activity"/>
    <property type="evidence" value="ECO:0007669"/>
    <property type="project" value="InterPro"/>
</dbReference>
<evidence type="ECO:0000256" key="4">
    <source>
        <dbReference type="ARBA" id="ARBA00022533"/>
    </source>
</evidence>
<keyword evidence="11 15" id="KW-0119">Carbohydrate metabolism</keyword>
<dbReference type="InterPro" id="IPR035090">
    <property type="entry name" value="Pyridoxal_P_attach_site"/>
</dbReference>
<dbReference type="GO" id="GO:0005737">
    <property type="term" value="C:cytoplasm"/>
    <property type="evidence" value="ECO:0007669"/>
    <property type="project" value="TreeGrafter"/>
</dbReference>
<evidence type="ECO:0000256" key="10">
    <source>
        <dbReference type="ARBA" id="ARBA00022990"/>
    </source>
</evidence>
<name>A0A674P091_TAKRU</name>
<reference evidence="17 18" key="1">
    <citation type="journal article" date="2011" name="Genome Biol. Evol.">
        <title>Integration of the genetic map and genome assembly of fugu facilitates insights into distinct features of genome evolution in teleosts and mammals.</title>
        <authorList>
            <person name="Kai W."/>
            <person name="Kikuchi K."/>
            <person name="Tohari S."/>
            <person name="Chew A.K."/>
            <person name="Tay A."/>
            <person name="Fujiwara A."/>
            <person name="Hosoya S."/>
            <person name="Suetake H."/>
            <person name="Naruse K."/>
            <person name="Brenner S."/>
            <person name="Suzuki Y."/>
            <person name="Venkatesh B."/>
        </authorList>
    </citation>
    <scope>NUCLEOTIDE SEQUENCE [LARGE SCALE GENOMIC DNA]</scope>
</reference>
<evidence type="ECO:0000256" key="11">
    <source>
        <dbReference type="ARBA" id="ARBA00023277"/>
    </source>
</evidence>
<keyword evidence="10" id="KW-0007">Acetylation</keyword>
<dbReference type="EC" id="2.4.1.1" evidence="15"/>
<feature type="compositionally biased region" description="Basic and acidic residues" evidence="16">
    <location>
        <begin position="563"/>
        <end position="577"/>
    </location>
</feature>
<dbReference type="FunFam" id="3.40.50.2000:FF:000197">
    <property type="entry name" value="Alpha-1,4 glucan phosphorylase"/>
    <property type="match status" value="1"/>
</dbReference>
<accession>A0A674P091</accession>
<feature type="modified residue" description="N6-(pyridoxal phosphate)lysine" evidence="14">
    <location>
        <position position="671"/>
    </location>
</feature>
<dbReference type="PANTHER" id="PTHR11468:SF29">
    <property type="entry name" value="GLYCOGEN PHOSPHORYLASE, BRAIN FORM"/>
    <property type="match status" value="1"/>
</dbReference>
<evidence type="ECO:0000256" key="5">
    <source>
        <dbReference type="ARBA" id="ARBA00022553"/>
    </source>
</evidence>
<dbReference type="Proteomes" id="UP000005226">
    <property type="component" value="Chromosome 4"/>
</dbReference>
<keyword evidence="7 15" id="KW-0328">Glycosyltransferase</keyword>
<comment type="function">
    <text evidence="13">Glycogen phosphorylase that regulates glycogen mobilization. Phosphorylase is an important allosteric enzyme in carbohydrate metabolism. Enzymes from different sources differ in their regulatory mechanisms and in their natural substrates. However, all known phosphorylases share catalytic and structural properties.</text>
</comment>
<dbReference type="PIRSF" id="PIRSF000460">
    <property type="entry name" value="Pprylas_GlgP"/>
    <property type="match status" value="1"/>
</dbReference>
<keyword evidence="4" id="KW-0021">Allosteric enzyme</keyword>
<dbReference type="Ensembl" id="ENSTRUT00000081820.1">
    <property type="protein sequence ID" value="ENSTRUP00000079180.1"/>
    <property type="gene ID" value="ENSTRUG00000006615.3"/>
</dbReference>
<evidence type="ECO:0000313" key="18">
    <source>
        <dbReference type="Proteomes" id="UP000005226"/>
    </source>
</evidence>
<evidence type="ECO:0000256" key="2">
    <source>
        <dbReference type="ARBA" id="ARBA00001933"/>
    </source>
</evidence>
<evidence type="ECO:0000256" key="7">
    <source>
        <dbReference type="ARBA" id="ARBA00022676"/>
    </source>
</evidence>
<comment type="catalytic activity">
    <reaction evidence="1 15">
        <text>[(1-&gt;4)-alpha-D-glucosyl](n) + phosphate = [(1-&gt;4)-alpha-D-glucosyl](n-1) + alpha-D-glucose 1-phosphate</text>
        <dbReference type="Rhea" id="RHEA:41732"/>
        <dbReference type="Rhea" id="RHEA-COMP:9584"/>
        <dbReference type="Rhea" id="RHEA-COMP:9586"/>
        <dbReference type="ChEBI" id="CHEBI:15444"/>
        <dbReference type="ChEBI" id="CHEBI:43474"/>
        <dbReference type="ChEBI" id="CHEBI:58601"/>
        <dbReference type="EC" id="2.4.1.1"/>
    </reaction>
</comment>
<keyword evidence="8 15" id="KW-0808">Transferase</keyword>
<keyword evidence="18" id="KW-1185">Reference proteome</keyword>
<dbReference type="GeneTree" id="ENSGT00950000183148"/>
<dbReference type="PROSITE" id="PS00102">
    <property type="entry name" value="PHOSPHORYLASE"/>
    <property type="match status" value="1"/>
</dbReference>
<dbReference type="NCBIfam" id="TIGR02093">
    <property type="entry name" value="P_ylase"/>
    <property type="match status" value="1"/>
</dbReference>
<dbReference type="CDD" id="cd04300">
    <property type="entry name" value="GT35_Glycogen_Phosphorylase"/>
    <property type="match status" value="1"/>
</dbReference>
<dbReference type="InterPro" id="IPR000811">
    <property type="entry name" value="Glyco_trans_35"/>
</dbReference>
<evidence type="ECO:0000256" key="14">
    <source>
        <dbReference type="PIRSR" id="PIRSR000460-1"/>
    </source>
</evidence>
<comment type="similarity">
    <text evidence="3 15">Belongs to the glycogen phosphorylase family.</text>
</comment>
<dbReference type="FunFam" id="3.40.50.2000:FF:000149">
    <property type="entry name" value="Glycogen phosphorylase, muscle form"/>
    <property type="match status" value="1"/>
</dbReference>
<evidence type="ECO:0000256" key="9">
    <source>
        <dbReference type="ARBA" id="ARBA00022898"/>
    </source>
</evidence>
<feature type="region of interest" description="Disordered" evidence="16">
    <location>
        <begin position="558"/>
        <end position="578"/>
    </location>
</feature>
<comment type="function">
    <text evidence="15">Allosteric enzyme that catalyzes the rate-limiting step in glycogen catabolism, the phosphorolytic cleavage of glycogen to produce glucose-1-phosphate, and plays a central role in maintaining cellular and organismal glucose homeostasis.</text>
</comment>